<keyword evidence="12" id="KW-1185">Reference proteome</keyword>
<dbReference type="SUPFAM" id="SSF47384">
    <property type="entry name" value="Homodimeric domain of signal transducing histidine kinase"/>
    <property type="match status" value="1"/>
</dbReference>
<evidence type="ECO:0000259" key="8">
    <source>
        <dbReference type="PROSITE" id="PS50109"/>
    </source>
</evidence>
<dbReference type="Proteomes" id="UP000027153">
    <property type="component" value="Unassembled WGS sequence"/>
</dbReference>
<dbReference type="NCBIfam" id="TIGR00229">
    <property type="entry name" value="sensory_box"/>
    <property type="match status" value="2"/>
</dbReference>
<evidence type="ECO:0000259" key="9">
    <source>
        <dbReference type="PROSITE" id="PS50112"/>
    </source>
</evidence>
<dbReference type="PATRIC" id="fig|1392998.3.peg.2173"/>
<feature type="transmembrane region" description="Helical" evidence="7">
    <location>
        <begin position="184"/>
        <end position="205"/>
    </location>
</feature>
<dbReference type="InterPro" id="IPR036890">
    <property type="entry name" value="HATPase_C_sf"/>
</dbReference>
<dbReference type="SMART" id="SM00387">
    <property type="entry name" value="HATPase_c"/>
    <property type="match status" value="1"/>
</dbReference>
<comment type="caution">
    <text evidence="11">The sequence shown here is derived from an EMBL/GenBank/DDBJ whole genome shotgun (WGS) entry which is preliminary data.</text>
</comment>
<dbReference type="SMART" id="SM00091">
    <property type="entry name" value="PAS"/>
    <property type="match status" value="2"/>
</dbReference>
<dbReference type="GO" id="GO:0000155">
    <property type="term" value="F:phosphorelay sensor kinase activity"/>
    <property type="evidence" value="ECO:0007669"/>
    <property type="project" value="InterPro"/>
</dbReference>
<name>A0A062V276_9EURY</name>
<dbReference type="PROSITE" id="PS50113">
    <property type="entry name" value="PAC"/>
    <property type="match status" value="1"/>
</dbReference>
<dbReference type="InterPro" id="IPR005467">
    <property type="entry name" value="His_kinase_dom"/>
</dbReference>
<feature type="transmembrane region" description="Helical" evidence="7">
    <location>
        <begin position="143"/>
        <end position="164"/>
    </location>
</feature>
<dbReference type="SMART" id="SM00388">
    <property type="entry name" value="HisKA"/>
    <property type="match status" value="1"/>
</dbReference>
<dbReference type="OrthoDB" id="342253at2157"/>
<keyword evidence="4" id="KW-0808">Transferase</keyword>
<feature type="transmembrane region" description="Helical" evidence="7">
    <location>
        <begin position="103"/>
        <end position="122"/>
    </location>
</feature>
<dbReference type="InterPro" id="IPR004358">
    <property type="entry name" value="Sig_transdc_His_kin-like_C"/>
</dbReference>
<dbReference type="InterPro" id="IPR013656">
    <property type="entry name" value="PAS_4"/>
</dbReference>
<gene>
    <name evidence="11" type="ORF">ANME2D_02177</name>
</gene>
<organism evidence="11 12">
    <name type="scientific">Candidatus Methanoperedens nitratireducens</name>
    <dbReference type="NCBI Taxonomy" id="1392998"/>
    <lineage>
        <taxon>Archaea</taxon>
        <taxon>Methanobacteriati</taxon>
        <taxon>Methanobacteriota</taxon>
        <taxon>Stenosarchaea group</taxon>
        <taxon>Methanomicrobia</taxon>
        <taxon>Methanosarcinales</taxon>
        <taxon>ANME-2 cluster</taxon>
        <taxon>Candidatus Methanoperedentaceae</taxon>
        <taxon>Candidatus Methanoperedens</taxon>
    </lineage>
</organism>
<dbReference type="SUPFAM" id="SSF55785">
    <property type="entry name" value="PYP-like sensor domain (PAS domain)"/>
    <property type="match status" value="2"/>
</dbReference>
<feature type="domain" description="PAC" evidence="10">
    <location>
        <begin position="360"/>
        <end position="410"/>
    </location>
</feature>
<dbReference type="CDD" id="cd00082">
    <property type="entry name" value="HisKA"/>
    <property type="match status" value="1"/>
</dbReference>
<keyword evidence="5" id="KW-0418">Kinase</keyword>
<dbReference type="Gene3D" id="1.10.287.130">
    <property type="match status" value="1"/>
</dbReference>
<sequence length="816" mass="91777">MRIKTRFTFSLLKRFSFIPILLIIATAVIIYIIDIRTIYEPYLLLPILNTIFIGGGGFTIAFIAALAYVFGAKRQALLLGGGALALGISALLAGWMFSDSPNVAVTIFSIGALLAAVLHLLGTTQSTKKYPARHSLKRFPRQSIAILFYSGIAIFFIILSLAAIRGFFPLFFVAAEGYTPTRWVIITVYLILFFTSASLYARLYYFSKESFIYWYSLGLAIIAVGLTLAPLATPGDPLNWLGRIAQYLGSAYFLVAAVSVLKEARAKGMGLAQKLGNIWREPAISYRMLVNMARDAIISIDDEGNVLVWSPAAERLFGYSQNEAIGSSFASLVAADEQADSLMIQLDYSNDINNDMADKNQVELELRRKNGETFTAELSVSVGDTPSGRLRMVIIRDITERKRTEEELIKSNKRITDILESINDGFFALDNDWNYTYLNKLSAAKVGLEPKDLIGQNFWKRFPHVIGTAFEKNLREAKLKGEVKRFEMQSIRNPAEWHGFSVFPSAEGISVYWQDITERKQAEEALRKAHDELELRVQERTTELVATNEALQAEITQRKQAEEALRRAYDELEIRVQERTAELARSNAELEQFAYIASHDLQEPLRMVSGFTQILARRYKGKLDKSADEFIDYIVDGATRMQRMIEDLLAYSRVGTRGKPFEPTNLEDVFSQAMVNLKIAIEENGAVVTHDPLPTVMADPTQIAQLLQNLISNAIKFRKREEPPCVHISFKREKGEWLFSVQDNGIGISPEFMDDLFQLFQREHATSEYSGTGIGLATCKKIVERHSGRIWAESVQGRGSTFYFTIPVGRGELQKS</sequence>
<dbReference type="RefSeq" id="WP_081810237.1">
    <property type="nucleotide sequence ID" value="NZ_JMIY01000005.1"/>
</dbReference>
<keyword evidence="6" id="KW-0175">Coiled coil</keyword>
<keyword evidence="7" id="KW-0472">Membrane</keyword>
<feature type="domain" description="PAS" evidence="9">
    <location>
        <begin position="286"/>
        <end position="338"/>
    </location>
</feature>
<feature type="coiled-coil region" evidence="6">
    <location>
        <begin position="519"/>
        <end position="589"/>
    </location>
</feature>
<dbReference type="InterPro" id="IPR003594">
    <property type="entry name" value="HATPase_dom"/>
</dbReference>
<dbReference type="PANTHER" id="PTHR43304:SF1">
    <property type="entry name" value="PAC DOMAIN-CONTAINING PROTEIN"/>
    <property type="match status" value="1"/>
</dbReference>
<dbReference type="Gene3D" id="3.30.450.20">
    <property type="entry name" value="PAS domain"/>
    <property type="match status" value="2"/>
</dbReference>
<dbReference type="SUPFAM" id="SSF103473">
    <property type="entry name" value="MFS general substrate transporter"/>
    <property type="match status" value="1"/>
</dbReference>
<evidence type="ECO:0000259" key="10">
    <source>
        <dbReference type="PROSITE" id="PS50113"/>
    </source>
</evidence>
<reference evidence="11 12" key="1">
    <citation type="journal article" date="2013" name="Nature">
        <title>Anaerobic oxidation of methane coupled to nitrate reduction in a novel archaeal lineage.</title>
        <authorList>
            <person name="Haroon M.F."/>
            <person name="Hu S."/>
            <person name="Shi Y."/>
            <person name="Imelfort M."/>
            <person name="Keller J."/>
            <person name="Hugenholtz P."/>
            <person name="Yuan Z."/>
            <person name="Tyson G.W."/>
        </authorList>
    </citation>
    <scope>NUCLEOTIDE SEQUENCE [LARGE SCALE GENOMIC DNA]</scope>
    <source>
        <strain evidence="11 12">ANME-2d</strain>
    </source>
</reference>
<dbReference type="Pfam" id="PF02518">
    <property type="entry name" value="HATPase_c"/>
    <property type="match status" value="1"/>
</dbReference>
<dbReference type="InterPro" id="IPR003661">
    <property type="entry name" value="HisK_dim/P_dom"/>
</dbReference>
<dbReference type="Pfam" id="PF08448">
    <property type="entry name" value="PAS_4"/>
    <property type="match status" value="1"/>
</dbReference>
<dbReference type="PROSITE" id="PS50109">
    <property type="entry name" value="HIS_KIN"/>
    <property type="match status" value="1"/>
</dbReference>
<dbReference type="PRINTS" id="PR00344">
    <property type="entry name" value="BCTRLSENSOR"/>
</dbReference>
<evidence type="ECO:0000256" key="6">
    <source>
        <dbReference type="SAM" id="Coils"/>
    </source>
</evidence>
<evidence type="ECO:0000256" key="1">
    <source>
        <dbReference type="ARBA" id="ARBA00000085"/>
    </source>
</evidence>
<dbReference type="AlphaFoldDB" id="A0A062V276"/>
<comment type="catalytic activity">
    <reaction evidence="1">
        <text>ATP + protein L-histidine = ADP + protein N-phospho-L-histidine.</text>
        <dbReference type="EC" id="2.7.13.3"/>
    </reaction>
</comment>
<evidence type="ECO:0000256" key="4">
    <source>
        <dbReference type="ARBA" id="ARBA00022679"/>
    </source>
</evidence>
<dbReference type="InterPro" id="IPR000700">
    <property type="entry name" value="PAS-assoc_C"/>
</dbReference>
<dbReference type="EMBL" id="JMIY01000005">
    <property type="protein sequence ID" value="KCZ71447.1"/>
    <property type="molecule type" value="Genomic_DNA"/>
</dbReference>
<dbReference type="InterPro" id="IPR035965">
    <property type="entry name" value="PAS-like_dom_sf"/>
</dbReference>
<evidence type="ECO:0000313" key="12">
    <source>
        <dbReference type="Proteomes" id="UP000027153"/>
    </source>
</evidence>
<keyword evidence="7" id="KW-0812">Transmembrane</keyword>
<keyword evidence="3" id="KW-0597">Phosphoprotein</keyword>
<dbReference type="InterPro" id="IPR036097">
    <property type="entry name" value="HisK_dim/P_sf"/>
</dbReference>
<protein>
    <recommendedName>
        <fullName evidence="2">histidine kinase</fullName>
        <ecNumber evidence="2">2.7.13.3</ecNumber>
    </recommendedName>
</protein>
<evidence type="ECO:0000256" key="2">
    <source>
        <dbReference type="ARBA" id="ARBA00012438"/>
    </source>
</evidence>
<accession>A0A062V276</accession>
<dbReference type="PROSITE" id="PS50112">
    <property type="entry name" value="PAS"/>
    <property type="match status" value="2"/>
</dbReference>
<dbReference type="Pfam" id="PF13426">
    <property type="entry name" value="PAS_9"/>
    <property type="match status" value="1"/>
</dbReference>
<evidence type="ECO:0000256" key="3">
    <source>
        <dbReference type="ARBA" id="ARBA00022553"/>
    </source>
</evidence>
<dbReference type="InterPro" id="IPR036259">
    <property type="entry name" value="MFS_trans_sf"/>
</dbReference>
<feature type="domain" description="Histidine kinase" evidence="8">
    <location>
        <begin position="596"/>
        <end position="810"/>
    </location>
</feature>
<evidence type="ECO:0000256" key="7">
    <source>
        <dbReference type="SAM" id="Phobius"/>
    </source>
</evidence>
<keyword evidence="7" id="KW-1133">Transmembrane helix</keyword>
<dbReference type="CDD" id="cd00130">
    <property type="entry name" value="PAS"/>
    <property type="match status" value="2"/>
</dbReference>
<feature type="transmembrane region" description="Helical" evidence="7">
    <location>
        <begin position="77"/>
        <end position="97"/>
    </location>
</feature>
<dbReference type="Gene3D" id="3.30.565.10">
    <property type="entry name" value="Histidine kinase-like ATPase, C-terminal domain"/>
    <property type="match status" value="1"/>
</dbReference>
<feature type="transmembrane region" description="Helical" evidence="7">
    <location>
        <begin position="212"/>
        <end position="232"/>
    </location>
</feature>
<dbReference type="PANTHER" id="PTHR43304">
    <property type="entry name" value="PHYTOCHROME-LIKE PROTEIN CPH1"/>
    <property type="match status" value="1"/>
</dbReference>
<evidence type="ECO:0000313" key="11">
    <source>
        <dbReference type="EMBL" id="KCZ71447.1"/>
    </source>
</evidence>
<feature type="domain" description="PAS" evidence="9">
    <location>
        <begin position="411"/>
        <end position="457"/>
    </location>
</feature>
<feature type="transmembrane region" description="Helical" evidence="7">
    <location>
        <begin position="12"/>
        <end position="33"/>
    </location>
</feature>
<feature type="transmembrane region" description="Helical" evidence="7">
    <location>
        <begin position="45"/>
        <end position="70"/>
    </location>
</feature>
<dbReference type="EC" id="2.7.13.3" evidence="2"/>
<dbReference type="InterPro" id="IPR000014">
    <property type="entry name" value="PAS"/>
</dbReference>
<evidence type="ECO:0000256" key="5">
    <source>
        <dbReference type="ARBA" id="ARBA00022777"/>
    </source>
</evidence>
<dbReference type="Pfam" id="PF00512">
    <property type="entry name" value="HisKA"/>
    <property type="match status" value="1"/>
</dbReference>
<dbReference type="InterPro" id="IPR052162">
    <property type="entry name" value="Sensor_kinase/Photoreceptor"/>
</dbReference>
<proteinExistence type="predicted"/>
<dbReference type="FunFam" id="3.30.565.10:FF:000006">
    <property type="entry name" value="Sensor histidine kinase WalK"/>
    <property type="match status" value="1"/>
</dbReference>
<dbReference type="SUPFAM" id="SSF55874">
    <property type="entry name" value="ATPase domain of HSP90 chaperone/DNA topoisomerase II/histidine kinase"/>
    <property type="match status" value="1"/>
</dbReference>